<reference evidence="3 4" key="1">
    <citation type="journal article" date="2014" name="Mol. Biol. Evol.">
        <title>Massive expansion of Ubiquitination-related gene families within the Chlamydiae.</title>
        <authorList>
            <person name="Domman D."/>
            <person name="Collingro A."/>
            <person name="Lagkouvardos I."/>
            <person name="Gehre L."/>
            <person name="Weinmaier T."/>
            <person name="Rattei T."/>
            <person name="Subtil A."/>
            <person name="Horn M."/>
        </authorList>
    </citation>
    <scope>NUCLEOTIDE SEQUENCE [LARGE SCALE GENOMIC DNA]</scope>
    <source>
        <strain evidence="3 4">EI2</strain>
    </source>
</reference>
<dbReference type="InterPro" id="IPR001509">
    <property type="entry name" value="Epimerase_deHydtase"/>
</dbReference>
<proteinExistence type="predicted"/>
<gene>
    <name evidence="3" type="primary">gae4</name>
    <name evidence="3" type="ORF">DB44_AL00620</name>
</gene>
<dbReference type="PANTHER" id="PTHR43574">
    <property type="entry name" value="EPIMERASE-RELATED"/>
    <property type="match status" value="1"/>
</dbReference>
<dbReference type="PRINTS" id="PR01713">
    <property type="entry name" value="NUCEPIMERASE"/>
</dbReference>
<dbReference type="PATRIC" id="fig|362787.3.peg.95"/>
<evidence type="ECO:0000313" key="4">
    <source>
        <dbReference type="Proteomes" id="UP000031465"/>
    </source>
</evidence>
<name>A0A0C1HIH3_9BACT</name>
<accession>A0A0C1HIH3</accession>
<dbReference type="EC" id="5.1.3.6" evidence="3"/>
<evidence type="ECO:0000256" key="1">
    <source>
        <dbReference type="ARBA" id="ARBA00023027"/>
    </source>
</evidence>
<sequence>MEIMWRGLSKFKMGKQIFITGIAGFIGFHLAQKLAKRGDRIIGYDNFNPYYDTQLKRDRALKLSKLGIEIIEGDIQNYEKLQNSILLHQTTHLIHLAAQAGVRYSLQEPATYLKTNVDGFLNILEICRSHPHLKLIYASSSSVYGLNTKVPFSLEDRTDQQASLYGVTKKTNELMAKTYHHLFGISSIGLRFFTVYGPWGRPDMAYFSFANAIVQGKPIEIFNEGKMQRDFTYVDDIVEGTIGAIDTEISLGVFNLGNHRPVELLYFVLLLEKELGIEAHKIWLPMQSGDVVATFADIQESTKQLGFQPKISIEEGLCRFVKWYKNYYNL</sequence>
<dbReference type="Pfam" id="PF01370">
    <property type="entry name" value="Epimerase"/>
    <property type="match status" value="1"/>
</dbReference>
<dbReference type="InterPro" id="IPR036291">
    <property type="entry name" value="NAD(P)-bd_dom_sf"/>
</dbReference>
<dbReference type="CDD" id="cd05253">
    <property type="entry name" value="UDP_GE_SDE_e"/>
    <property type="match status" value="1"/>
</dbReference>
<feature type="domain" description="NAD-dependent epimerase/dehydratase" evidence="2">
    <location>
        <begin position="17"/>
        <end position="257"/>
    </location>
</feature>
<keyword evidence="1" id="KW-0520">NAD</keyword>
<evidence type="ECO:0000259" key="2">
    <source>
        <dbReference type="Pfam" id="PF01370"/>
    </source>
</evidence>
<organism evidence="3 4">
    <name type="scientific">Candidatus Protochlamydia amoebophila</name>
    <dbReference type="NCBI Taxonomy" id="362787"/>
    <lineage>
        <taxon>Bacteria</taxon>
        <taxon>Pseudomonadati</taxon>
        <taxon>Chlamydiota</taxon>
        <taxon>Chlamydiia</taxon>
        <taxon>Parachlamydiales</taxon>
        <taxon>Parachlamydiaceae</taxon>
        <taxon>Candidatus Protochlamydia</taxon>
    </lineage>
</organism>
<dbReference type="SUPFAM" id="SSF51735">
    <property type="entry name" value="NAD(P)-binding Rossmann-fold domains"/>
    <property type="match status" value="1"/>
</dbReference>
<dbReference type="AlphaFoldDB" id="A0A0C1HIH3"/>
<dbReference type="Gene3D" id="3.40.50.720">
    <property type="entry name" value="NAD(P)-binding Rossmann-like Domain"/>
    <property type="match status" value="1"/>
</dbReference>
<dbReference type="EMBL" id="JSAN01000011">
    <property type="protein sequence ID" value="KIC74368.1"/>
    <property type="molecule type" value="Genomic_DNA"/>
</dbReference>
<dbReference type="GO" id="GO:0050378">
    <property type="term" value="F:UDP-glucuronate 4-epimerase activity"/>
    <property type="evidence" value="ECO:0007669"/>
    <property type="project" value="UniProtKB-EC"/>
</dbReference>
<keyword evidence="3" id="KW-0413">Isomerase</keyword>
<protein>
    <submittedName>
        <fullName evidence="3">UDP-glucuronate 4-epimerase 4</fullName>
        <ecNumber evidence="3">5.1.3.6</ecNumber>
    </submittedName>
</protein>
<evidence type="ECO:0000313" key="3">
    <source>
        <dbReference type="EMBL" id="KIC74368.1"/>
    </source>
</evidence>
<dbReference type="Proteomes" id="UP000031465">
    <property type="component" value="Unassembled WGS sequence"/>
</dbReference>
<comment type="caution">
    <text evidence="3">The sequence shown here is derived from an EMBL/GenBank/DDBJ whole genome shotgun (WGS) entry which is preliminary data.</text>
</comment>